<evidence type="ECO:0000256" key="1">
    <source>
        <dbReference type="SAM" id="Coils"/>
    </source>
</evidence>
<keyword evidence="1" id="KW-0175">Coiled coil</keyword>
<accession>A0A813ZQL0</accession>
<name>A0A813ZQL0_9BILA</name>
<gene>
    <name evidence="2" type="ORF">OXX778_LOCUS11432</name>
</gene>
<sequence>MHSISNGLIKLMFTYWFEKPGSNSYSLSSSMELIDERIKSLKVPSFVCNKISSQAPEDAVFSDSGEEKIDESFQWKKRKIMDEAKINSKQTSQEIMNVRFIDPEFCLIQHTASKKMEIVKAKNVNLGNNVTIKTGTGFFFKENNILRPVKILIIGLRKDCDEQLKFLCNYEKKPDNTPKNQTKKRVLSTNEIEKIQKNSNQSLSDETKDLKDKIEELENALVEKDLHIKNLEKSLKREQEINETLRNNYGNLLN</sequence>
<protein>
    <submittedName>
        <fullName evidence="2">Uncharacterized protein</fullName>
    </submittedName>
</protein>
<keyword evidence="3" id="KW-1185">Reference proteome</keyword>
<feature type="coiled-coil region" evidence="1">
    <location>
        <begin position="200"/>
        <end position="248"/>
    </location>
</feature>
<evidence type="ECO:0000313" key="3">
    <source>
        <dbReference type="Proteomes" id="UP000663879"/>
    </source>
</evidence>
<dbReference type="Proteomes" id="UP000663879">
    <property type="component" value="Unassembled WGS sequence"/>
</dbReference>
<proteinExistence type="predicted"/>
<dbReference type="AlphaFoldDB" id="A0A813ZQL0"/>
<evidence type="ECO:0000313" key="2">
    <source>
        <dbReference type="EMBL" id="CAF0901730.1"/>
    </source>
</evidence>
<dbReference type="EMBL" id="CAJNOC010001938">
    <property type="protein sequence ID" value="CAF0901730.1"/>
    <property type="molecule type" value="Genomic_DNA"/>
</dbReference>
<comment type="caution">
    <text evidence="2">The sequence shown here is derived from an EMBL/GenBank/DDBJ whole genome shotgun (WGS) entry which is preliminary data.</text>
</comment>
<reference evidence="2" key="1">
    <citation type="submission" date="2021-02" db="EMBL/GenBank/DDBJ databases">
        <authorList>
            <person name="Nowell W R."/>
        </authorList>
    </citation>
    <scope>NUCLEOTIDE SEQUENCE</scope>
    <source>
        <strain evidence="2">Ploen Becks lab</strain>
    </source>
</reference>
<organism evidence="2 3">
    <name type="scientific">Brachionus calyciflorus</name>
    <dbReference type="NCBI Taxonomy" id="104777"/>
    <lineage>
        <taxon>Eukaryota</taxon>
        <taxon>Metazoa</taxon>
        <taxon>Spiralia</taxon>
        <taxon>Gnathifera</taxon>
        <taxon>Rotifera</taxon>
        <taxon>Eurotatoria</taxon>
        <taxon>Monogononta</taxon>
        <taxon>Pseudotrocha</taxon>
        <taxon>Ploima</taxon>
        <taxon>Brachionidae</taxon>
        <taxon>Brachionus</taxon>
    </lineage>
</organism>